<dbReference type="Proteomes" id="UP000092634">
    <property type="component" value="Unassembled WGS sequence"/>
</dbReference>
<organism evidence="1 2">
    <name type="scientific">Janthinobacterium lividum</name>
    <dbReference type="NCBI Taxonomy" id="29581"/>
    <lineage>
        <taxon>Bacteria</taxon>
        <taxon>Pseudomonadati</taxon>
        <taxon>Pseudomonadota</taxon>
        <taxon>Betaproteobacteria</taxon>
        <taxon>Burkholderiales</taxon>
        <taxon>Oxalobacteraceae</taxon>
        <taxon>Janthinobacterium</taxon>
    </lineage>
</organism>
<sequence length="227" mass="26205">MRELINDVVSEYPTDVFFVDIGLTLRQSSQARALYRAYDRALSYLDRDSWQELRRKALVHFKDHRKGQLKQGFFNQLHDAFAYQFLVRSGCTNVAVLSEKKNTKMPDLQYFVGDVRHFCEVKTIGVSEQELARRTSDSFFDGSIYQELSDSFLNKLESIIFQAQCQISSQGGTGLVFIVVNFDDFTLCYLDRYREQITAFLEQHEVQDVYIKVGLVGGARISKGRFA</sequence>
<accession>A0A1E8PQ42</accession>
<dbReference type="EMBL" id="MAQB02000001">
    <property type="protein sequence ID" value="OFJ48117.1"/>
    <property type="molecule type" value="Genomic_DNA"/>
</dbReference>
<protein>
    <submittedName>
        <fullName evidence="1">Uncharacterized protein</fullName>
    </submittedName>
</protein>
<evidence type="ECO:0000313" key="2">
    <source>
        <dbReference type="Proteomes" id="UP000092634"/>
    </source>
</evidence>
<comment type="caution">
    <text evidence="1">The sequence shown here is derived from an EMBL/GenBank/DDBJ whole genome shotgun (WGS) entry which is preliminary data.</text>
</comment>
<proteinExistence type="predicted"/>
<gene>
    <name evidence="1" type="ORF">BA896_003110</name>
</gene>
<name>A0A1E8PQ42_9BURK</name>
<evidence type="ECO:0000313" key="1">
    <source>
        <dbReference type="EMBL" id="OFJ48117.1"/>
    </source>
</evidence>
<reference evidence="1 2" key="1">
    <citation type="submission" date="2016-10" db="EMBL/GenBank/DDBJ databases">
        <title>Updated version of Genome Assembly of Janthinobacterium lividum ERGS5:01.</title>
        <authorList>
            <person name="Kumar R."/>
            <person name="Acharya V."/>
            <person name="Singh D."/>
        </authorList>
    </citation>
    <scope>NUCLEOTIDE SEQUENCE [LARGE SCALE GENOMIC DNA]</scope>
    <source>
        <strain evidence="1 2">ERGS5:01</strain>
    </source>
</reference>
<dbReference type="AlphaFoldDB" id="A0A1E8PQ42"/>